<evidence type="ECO:0000256" key="6">
    <source>
        <dbReference type="RuleBase" id="RU000406"/>
    </source>
</evidence>
<organism evidence="8">
    <name type="scientific">Chrysopa pallens</name>
    <name type="common">Green lacewing</name>
    <name type="synonym">Hemerobius pallens</name>
    <dbReference type="NCBI Taxonomy" id="417485"/>
    <lineage>
        <taxon>Eukaryota</taxon>
        <taxon>Metazoa</taxon>
        <taxon>Ecdysozoa</taxon>
        <taxon>Arthropoda</taxon>
        <taxon>Hexapoda</taxon>
        <taxon>Insecta</taxon>
        <taxon>Pterygota</taxon>
        <taxon>Neoptera</taxon>
        <taxon>Endopterygota</taxon>
        <taxon>Neuroptera</taxon>
        <taxon>Hemerobiiformia</taxon>
        <taxon>Chrysopidae</taxon>
        <taxon>Chrysopinae</taxon>
        <taxon>Chrysopa</taxon>
    </lineage>
</organism>
<reference evidence="8" key="1">
    <citation type="submission" date="2018-08" db="EMBL/GenBank/DDBJ databases">
        <authorList>
            <person name="Mao J."/>
        </authorList>
    </citation>
    <scope>NUCLEOTIDE SEQUENCE</scope>
</reference>
<dbReference type="AlphaFoldDB" id="A0A482P8V3"/>
<dbReference type="InterPro" id="IPR036438">
    <property type="entry name" value="Insulin-like_sf"/>
</dbReference>
<keyword evidence="4" id="KW-0732">Signal</keyword>
<dbReference type="PANTHER" id="PTHR13647:SF4">
    <property type="entry name" value="INSULIN-LIKE PEPTIDE 1-RELATED"/>
    <property type="match status" value="1"/>
</dbReference>
<dbReference type="PRINTS" id="PR00276">
    <property type="entry name" value="INSULINFAMLY"/>
</dbReference>
<keyword evidence="6" id="KW-0964">Secreted</keyword>
<dbReference type="SMART" id="SM00078">
    <property type="entry name" value="IlGF"/>
    <property type="match status" value="1"/>
</dbReference>
<evidence type="ECO:0000256" key="3">
    <source>
        <dbReference type="ARBA" id="ARBA00022685"/>
    </source>
</evidence>
<dbReference type="Gene3D" id="1.10.100.10">
    <property type="entry name" value="Insulin-like"/>
    <property type="match status" value="1"/>
</dbReference>
<dbReference type="InterPro" id="IPR016179">
    <property type="entry name" value="Insulin-like"/>
</dbReference>
<evidence type="ECO:0000313" key="8">
    <source>
        <dbReference type="EMBL" id="QBS36241.1"/>
    </source>
</evidence>
<feature type="domain" description="Insulin-like" evidence="7">
    <location>
        <begin position="69"/>
        <end position="161"/>
    </location>
</feature>
<dbReference type="InterPro" id="IPR022353">
    <property type="entry name" value="Insulin_CS"/>
</dbReference>
<accession>A0A482P8V3</accession>
<dbReference type="GO" id="GO:0005179">
    <property type="term" value="F:hormone activity"/>
    <property type="evidence" value="ECO:0007669"/>
    <property type="project" value="InterPro"/>
</dbReference>
<evidence type="ECO:0000256" key="1">
    <source>
        <dbReference type="ARBA" id="ARBA00009034"/>
    </source>
</evidence>
<keyword evidence="3" id="KW-0165">Cleavage on pair of basic residues</keyword>
<dbReference type="Pfam" id="PF00049">
    <property type="entry name" value="Insulin"/>
    <property type="match status" value="1"/>
</dbReference>
<dbReference type="EMBL" id="MH753708">
    <property type="protein sequence ID" value="QBS36241.1"/>
    <property type="molecule type" value="mRNA"/>
</dbReference>
<evidence type="ECO:0000259" key="7">
    <source>
        <dbReference type="SMART" id="SM00078"/>
    </source>
</evidence>
<comment type="subcellular location">
    <subcellularLocation>
        <location evidence="6">Secreted</location>
    </subcellularLocation>
</comment>
<evidence type="ECO:0000256" key="2">
    <source>
        <dbReference type="ARBA" id="ARBA00011207"/>
    </source>
</evidence>
<sequence length="165" mass="19088">MSSSFYLFERKIIVIEILWLLQKSMMESHYWSIIVSIVCIHILVNVQADVLAIQDLSTMKKNSQYFPQRKLCGKSLADTLQWACDGAYNAMYKKSENDQDYLYQSDQEDLSSVEFVPSTFPFRTRKAAASMNPKNFRRFTRGIIAECCHKPCSLGELKTYCAPRN</sequence>
<name>A0A482P8V3_CHRPA</name>
<dbReference type="PROSITE" id="PS00262">
    <property type="entry name" value="INSULIN"/>
    <property type="match status" value="1"/>
</dbReference>
<dbReference type="PANTHER" id="PTHR13647">
    <property type="entry name" value="INSULIN-LIKE PEPTIDE 2-RELATED"/>
    <property type="match status" value="1"/>
</dbReference>
<comment type="subunit">
    <text evidence="2">Heterodimer of a B chain and an A chain linked by two disulfide bonds.</text>
</comment>
<evidence type="ECO:0000256" key="5">
    <source>
        <dbReference type="ARBA" id="ARBA00023157"/>
    </source>
</evidence>
<evidence type="ECO:0000256" key="4">
    <source>
        <dbReference type="ARBA" id="ARBA00022729"/>
    </source>
</evidence>
<protein>
    <submittedName>
        <fullName evidence="8">Insulin-like peptide 3</fullName>
    </submittedName>
</protein>
<dbReference type="GO" id="GO:0005576">
    <property type="term" value="C:extracellular region"/>
    <property type="evidence" value="ECO:0007669"/>
    <property type="project" value="UniProtKB-SubCell"/>
</dbReference>
<dbReference type="SUPFAM" id="SSF56994">
    <property type="entry name" value="Insulin-like"/>
    <property type="match status" value="1"/>
</dbReference>
<comment type="similarity">
    <text evidence="1 6">Belongs to the insulin family.</text>
</comment>
<keyword evidence="5" id="KW-1015">Disulfide bond</keyword>
<proteinExistence type="evidence at transcript level"/>
<dbReference type="InterPro" id="IPR022352">
    <property type="entry name" value="Ins/IGF/rlx"/>
</dbReference>